<dbReference type="InterPro" id="IPR006852">
    <property type="entry name" value="TOD1_MUCI70"/>
</dbReference>
<dbReference type="AlphaFoldDB" id="A0A819LW36"/>
<evidence type="ECO:0000313" key="4">
    <source>
        <dbReference type="EMBL" id="CAF3970350.1"/>
    </source>
</evidence>
<dbReference type="EMBL" id="CAJOAZ010002916">
    <property type="protein sequence ID" value="CAF3970350.1"/>
    <property type="molecule type" value="Genomic_DNA"/>
</dbReference>
<evidence type="ECO:0000313" key="5">
    <source>
        <dbReference type="Proteomes" id="UP000663844"/>
    </source>
</evidence>
<dbReference type="InterPro" id="IPR048354">
    <property type="entry name" value="TOD1_MUCI70_glycTrfase_dom"/>
</dbReference>
<dbReference type="OrthoDB" id="1905162at2759"/>
<dbReference type="EMBL" id="CAJNON010001837">
    <property type="protein sequence ID" value="CAF1488098.1"/>
    <property type="molecule type" value="Genomic_DNA"/>
</dbReference>
<proteinExistence type="predicted"/>
<evidence type="ECO:0000313" key="3">
    <source>
        <dbReference type="EMBL" id="CAF1488098.1"/>
    </source>
</evidence>
<dbReference type="Proteomes" id="UP000663844">
    <property type="component" value="Unassembled WGS sequence"/>
</dbReference>
<comment type="caution">
    <text evidence="4">The sequence shown here is derived from an EMBL/GenBank/DDBJ whole genome shotgun (WGS) entry which is preliminary data.</text>
</comment>
<dbReference type="EMBL" id="CAJNOG010001522">
    <property type="protein sequence ID" value="CAF1450914.1"/>
    <property type="molecule type" value="Genomic_DNA"/>
</dbReference>
<evidence type="ECO:0000313" key="2">
    <source>
        <dbReference type="EMBL" id="CAF1450914.1"/>
    </source>
</evidence>
<dbReference type="Proteomes" id="UP000663891">
    <property type="component" value="Unassembled WGS sequence"/>
</dbReference>
<organism evidence="4 5">
    <name type="scientific">Adineta steineri</name>
    <dbReference type="NCBI Taxonomy" id="433720"/>
    <lineage>
        <taxon>Eukaryota</taxon>
        <taxon>Metazoa</taxon>
        <taxon>Spiralia</taxon>
        <taxon>Gnathifera</taxon>
        <taxon>Rotifera</taxon>
        <taxon>Eurotatoria</taxon>
        <taxon>Bdelloidea</taxon>
        <taxon>Adinetida</taxon>
        <taxon>Adinetidae</taxon>
        <taxon>Adineta</taxon>
    </lineage>
</organism>
<sequence length="463" mass="53805">MFAFQQLDLLGTINSSILTGVTSLQESVDRVYNFSSIYTTVIYSEDLIRDELADCIQQLRRFLSQLGLDTSSIAVQRALEHDVHKFVSDAVWWDRSDVAERLIANSIPSRPQHFTYHDDFYHLHGTRSFVQYLLDTRRCVTQGIFAQMQWETLSNRTLTDQPNTCASKPFDCAFSDIYSFEDREQFYQLVNDQQVFQSNSSKCAFAIPSIFDQVRRRYSQNETCRTIIFTMITNCYDPLPEVSGTVHSSFCFVALTDRKTLTAYRNISSNIRWDLIELGVNAAPFSVEAKAVETVRMLGHRLFPLARWIIWLDGKARMIDIEQALLQAKAPVLGAHHPDYSRISASEVDATIPHLQNRAHILTTRLNQSIRDIHMQQQQYKREGFYTRSDALGLRMYDIAVFIYRNHHPCAYRYLCAWHNEINYYSFRGQLSVYYAAVRMNLTDYLEFLPEKFFHVGAHRTVC</sequence>
<name>A0A819LW36_9BILA</name>
<dbReference type="PANTHER" id="PTHR12956">
    <property type="entry name" value="ALKALINE CERAMIDASE-RELATED"/>
    <property type="match status" value="1"/>
</dbReference>
<gene>
    <name evidence="2" type="ORF">JYZ213_LOCUS40681</name>
    <name evidence="4" type="ORF">OXD698_LOCUS27788</name>
    <name evidence="3" type="ORF">VCS650_LOCUS41548</name>
</gene>
<accession>A0A819LW36</accession>
<protein>
    <recommendedName>
        <fullName evidence="1">TOD1/MUCI70 glycosyltransferase-like domain-containing protein</fullName>
    </recommendedName>
</protein>
<reference evidence="4" key="1">
    <citation type="submission" date="2021-02" db="EMBL/GenBank/DDBJ databases">
        <authorList>
            <person name="Nowell W R."/>
        </authorList>
    </citation>
    <scope>NUCLEOTIDE SEQUENCE</scope>
</reference>
<evidence type="ECO:0000259" key="1">
    <source>
        <dbReference type="Pfam" id="PF04765"/>
    </source>
</evidence>
<dbReference type="Pfam" id="PF04765">
    <property type="entry name" value="TOD1_MUCI70"/>
    <property type="match status" value="1"/>
</dbReference>
<feature type="domain" description="TOD1/MUCI70 glycosyltransferase-like" evidence="1">
    <location>
        <begin position="172"/>
        <end position="442"/>
    </location>
</feature>
<dbReference type="Proteomes" id="UP000663845">
    <property type="component" value="Unassembled WGS sequence"/>
</dbReference>